<evidence type="ECO:0000256" key="8">
    <source>
        <dbReference type="ARBA" id="ARBA00023136"/>
    </source>
</evidence>
<dbReference type="SUPFAM" id="SSF55073">
    <property type="entry name" value="Nucleotide cyclase"/>
    <property type="match status" value="1"/>
</dbReference>
<dbReference type="GO" id="GO:0007168">
    <property type="term" value="P:receptor guanylyl cyclase signaling pathway"/>
    <property type="evidence" value="ECO:0007669"/>
    <property type="project" value="TreeGrafter"/>
</dbReference>
<keyword evidence="8 15" id="KW-0472">Membrane</keyword>
<dbReference type="PANTHER" id="PTHR11920:SF462">
    <property type="entry name" value="GUANYLATE CYCLASE"/>
    <property type="match status" value="1"/>
</dbReference>
<dbReference type="Gene3D" id="6.10.250.780">
    <property type="match status" value="1"/>
</dbReference>
<evidence type="ECO:0000256" key="3">
    <source>
        <dbReference type="ARBA" id="ARBA00012202"/>
    </source>
</evidence>
<dbReference type="InterPro" id="IPR000719">
    <property type="entry name" value="Prot_kinase_dom"/>
</dbReference>
<dbReference type="GO" id="GO:0035556">
    <property type="term" value="P:intracellular signal transduction"/>
    <property type="evidence" value="ECO:0007669"/>
    <property type="project" value="InterPro"/>
</dbReference>
<evidence type="ECO:0000256" key="4">
    <source>
        <dbReference type="ARBA" id="ARBA00022692"/>
    </source>
</evidence>
<evidence type="ECO:0000259" key="18">
    <source>
        <dbReference type="PROSITE" id="PS50125"/>
    </source>
</evidence>
<dbReference type="PROSITE" id="PS50125">
    <property type="entry name" value="GUANYLATE_CYCLASE_2"/>
    <property type="match status" value="1"/>
</dbReference>
<dbReference type="GO" id="GO:0005886">
    <property type="term" value="C:plasma membrane"/>
    <property type="evidence" value="ECO:0007669"/>
    <property type="project" value="TreeGrafter"/>
</dbReference>
<keyword evidence="10 12" id="KW-0456">Lyase</keyword>
<evidence type="ECO:0000256" key="5">
    <source>
        <dbReference type="ARBA" id="ARBA00022729"/>
    </source>
</evidence>
<comment type="catalytic activity">
    <reaction evidence="1 13">
        <text>GTP = 3',5'-cyclic GMP + diphosphate</text>
        <dbReference type="Rhea" id="RHEA:13665"/>
        <dbReference type="ChEBI" id="CHEBI:33019"/>
        <dbReference type="ChEBI" id="CHEBI:37565"/>
        <dbReference type="ChEBI" id="CHEBI:57746"/>
        <dbReference type="EC" id="4.6.1.2"/>
    </reaction>
</comment>
<dbReference type="Pfam" id="PF00211">
    <property type="entry name" value="Guanylate_cyc"/>
    <property type="match status" value="1"/>
</dbReference>
<feature type="region of interest" description="Disordered" evidence="14">
    <location>
        <begin position="1096"/>
        <end position="1133"/>
    </location>
</feature>
<dbReference type="GO" id="GO:0001653">
    <property type="term" value="F:peptide receptor activity"/>
    <property type="evidence" value="ECO:0007669"/>
    <property type="project" value="TreeGrafter"/>
</dbReference>
<evidence type="ECO:0000256" key="12">
    <source>
        <dbReference type="RuleBase" id="RU000405"/>
    </source>
</evidence>
<reference evidence="20" key="1">
    <citation type="submission" date="2017-01" db="EMBL/GenBank/DDBJ databases">
        <title>Comparative genomics of anhydrobiosis in the tardigrade Hypsibius dujardini.</title>
        <authorList>
            <person name="Yoshida Y."/>
            <person name="Koutsovoulos G."/>
            <person name="Laetsch D."/>
            <person name="Stevens L."/>
            <person name="Kumar S."/>
            <person name="Horikawa D."/>
            <person name="Ishino K."/>
            <person name="Komine S."/>
            <person name="Tomita M."/>
            <person name="Blaxter M."/>
            <person name="Arakawa K."/>
        </authorList>
    </citation>
    <scope>NUCLEOTIDE SEQUENCE [LARGE SCALE GENOMIC DNA]</scope>
    <source>
        <strain evidence="20">Z151</strain>
    </source>
</reference>
<feature type="compositionally biased region" description="Basic and acidic residues" evidence="14">
    <location>
        <begin position="1096"/>
        <end position="1108"/>
    </location>
</feature>
<evidence type="ECO:0000256" key="7">
    <source>
        <dbReference type="ARBA" id="ARBA00022989"/>
    </source>
</evidence>
<keyword evidence="7 15" id="KW-1133">Transmembrane helix</keyword>
<dbReference type="GO" id="GO:0005524">
    <property type="term" value="F:ATP binding"/>
    <property type="evidence" value="ECO:0007669"/>
    <property type="project" value="InterPro"/>
</dbReference>
<keyword evidence="5 16" id="KW-0732">Signal</keyword>
<feature type="domain" description="Guanylate cyclase" evidence="18">
    <location>
        <begin position="892"/>
        <end position="1022"/>
    </location>
</feature>
<keyword evidence="9" id="KW-0325">Glycoprotein</keyword>
<dbReference type="Pfam" id="PF07714">
    <property type="entry name" value="PK_Tyr_Ser-Thr"/>
    <property type="match status" value="1"/>
</dbReference>
<dbReference type="GO" id="GO:0004383">
    <property type="term" value="F:guanylate cyclase activity"/>
    <property type="evidence" value="ECO:0007669"/>
    <property type="project" value="UniProtKB-EC"/>
</dbReference>
<keyword evidence="11 13" id="KW-0141">cGMP biosynthesis</keyword>
<dbReference type="InterPro" id="IPR029787">
    <property type="entry name" value="Nucleotide_cyclase"/>
</dbReference>
<evidence type="ECO:0000256" key="6">
    <source>
        <dbReference type="ARBA" id="ARBA00022741"/>
    </source>
</evidence>
<dbReference type="GO" id="GO:0004016">
    <property type="term" value="F:adenylate cyclase activity"/>
    <property type="evidence" value="ECO:0007669"/>
    <property type="project" value="TreeGrafter"/>
</dbReference>
<dbReference type="InterPro" id="IPR018297">
    <property type="entry name" value="A/G_cyclase_CS"/>
</dbReference>
<proteinExistence type="inferred from homology"/>
<feature type="chain" id="PRO_5012054275" description="Guanylate cyclase" evidence="16">
    <location>
        <begin position="33"/>
        <end position="1133"/>
    </location>
</feature>
<comment type="caution">
    <text evidence="19">The sequence shown here is derived from an EMBL/GenBank/DDBJ whole genome shotgun (WGS) entry which is preliminary data.</text>
</comment>
<dbReference type="Gene3D" id="3.30.70.1230">
    <property type="entry name" value="Nucleotide cyclase"/>
    <property type="match status" value="1"/>
</dbReference>
<dbReference type="GO" id="GO:0004672">
    <property type="term" value="F:protein kinase activity"/>
    <property type="evidence" value="ECO:0007669"/>
    <property type="project" value="InterPro"/>
</dbReference>
<dbReference type="InterPro" id="IPR001054">
    <property type="entry name" value="A/G_cyclase"/>
</dbReference>
<feature type="transmembrane region" description="Helical" evidence="15">
    <location>
        <begin position="446"/>
        <end position="469"/>
    </location>
</feature>
<evidence type="ECO:0000256" key="14">
    <source>
        <dbReference type="SAM" id="MobiDB-lite"/>
    </source>
</evidence>
<dbReference type="Pfam" id="PF07701">
    <property type="entry name" value="HNOBA"/>
    <property type="match status" value="1"/>
</dbReference>
<comment type="similarity">
    <text evidence="12">Belongs to the adenylyl cyclase class-4/guanylyl cyclase family.</text>
</comment>
<dbReference type="InterPro" id="IPR011009">
    <property type="entry name" value="Kinase-like_dom_sf"/>
</dbReference>
<dbReference type="Gene3D" id="1.10.510.10">
    <property type="entry name" value="Transferase(Phosphotransferase) domain 1"/>
    <property type="match status" value="1"/>
</dbReference>
<keyword evidence="4 15" id="KW-0812">Transmembrane</keyword>
<evidence type="ECO:0000256" key="11">
    <source>
        <dbReference type="ARBA" id="ARBA00023293"/>
    </source>
</evidence>
<accession>A0A1W0WU57</accession>
<dbReference type="InterPro" id="IPR050401">
    <property type="entry name" value="Cyclic_nucleotide_synthase"/>
</dbReference>
<name>A0A1W0WU57_HYPEX</name>
<dbReference type="InterPro" id="IPR011645">
    <property type="entry name" value="HNOB_dom_associated"/>
</dbReference>
<dbReference type="PROSITE" id="PS00452">
    <property type="entry name" value="GUANYLATE_CYCLASE_1"/>
    <property type="match status" value="1"/>
</dbReference>
<dbReference type="AlphaFoldDB" id="A0A1W0WU57"/>
<dbReference type="FunFam" id="3.30.70.1230:FF:000013">
    <property type="entry name" value="Guanylate cyclase"/>
    <property type="match status" value="1"/>
</dbReference>
<evidence type="ECO:0000259" key="17">
    <source>
        <dbReference type="PROSITE" id="PS50011"/>
    </source>
</evidence>
<sequence length="1133" mass="126013">MQQQGRILTRTRALGLLGVLVVGVLLTERGHASSVPADGGVRPGVLVISTRCEPASEQLLREIMLRADFNLTLTRLDFNFTYTEAPCEEDAEYEAILRMEFLPAYRVYFLIVSFPSSCVALSMWQRRIRHASVVMVAGCEEITWESSSLRSQTQSVIIQLTTPSSYPALIFQNLAAAKSQATAAPRRWNVAATRSCSSTINRMLRYDTAFIQNYYDLLSGDETRIEPSHSHNVFICLSMRDLDVDGFHVATSDSIYLFVQDESSVALIAANLTKAQNVIQINSSHNMDITGLVTYVSDQNSSSDVSLKQAVTRGFSLLVHGLLQQGLGAGFKNSFWIDSSSTLSSRVLMDLTKLNQSSPNSQIIRLSDNLFAYLPDWQVTRLRCPYNATCISGQSHYTVRAEPRDPNSSSIPRSGNTIFGFRFIVLQNTSVGETGMLPAEDIASILAVYIPVGICSFVLVVGLLVMAAYSRQRHLKAHLTRDRTKFFIENDDLIPISKRTNTVQSVNSANASKSTNGFLSNGNGPTANGNSNGGVYGAHDTTKSQASVRTADSYGEKAMGLSAGDNYAKFNGDVVFLRYIRTKHIQLKASTRQLIGNMRDLRGDNINAFVAFFIGASTPSFRPPAVVFEYSSRGSLMDLIDKEEIKLDWSFKVSFLTDLIRGLKAIQHSPIKFHGRLTSRKCVIDNRWTLKITDYAINRLEIMQNGGKSVENLTDEQLLWTAPEVLRNSTVLRDGSAKGDVYSFAIIMQELILRGRPFCTGDLTAKEIIAKIRHPPPLLRPHVSNQTAQPEAITIMKECWTENPEIRPTVDEVVAKFKTLNQGRKVNIVDSMFVMLEKYSNNLEELIHERTEELNDEKRKTEQLLYRMMPQTVAEKLKLGQPVEPESFAEVTIYFSDIVGFTTISAHSTPMEIVNLLNDLYSLFDTTLSYYDVYKVETIGDAYMVVSGLPVANGNKHAGEIASVALELLYQCGRFKIRHLFDVPLMLRIGIHTGSCAAGVVGLTMPRYCLFGDTVNTASRMESTSRAYRIHVSETSHRKLTDLGGYKMTLRGITQVKGKGDMQTFWLEGKTGFNKPLPEPAPDNGENHGLADELITRGRELQKQHDLDGSAAPLRRNGVIAQQSVDDPTPWDK</sequence>
<keyword evidence="6" id="KW-0547">Nucleotide-binding</keyword>
<feature type="signal peptide" evidence="16">
    <location>
        <begin position="1"/>
        <end position="32"/>
    </location>
</feature>
<dbReference type="SUPFAM" id="SSF56112">
    <property type="entry name" value="Protein kinase-like (PK-like)"/>
    <property type="match status" value="1"/>
</dbReference>
<organism evidence="19 20">
    <name type="scientific">Hypsibius exemplaris</name>
    <name type="common">Freshwater tardigrade</name>
    <dbReference type="NCBI Taxonomy" id="2072580"/>
    <lineage>
        <taxon>Eukaryota</taxon>
        <taxon>Metazoa</taxon>
        <taxon>Ecdysozoa</taxon>
        <taxon>Tardigrada</taxon>
        <taxon>Eutardigrada</taxon>
        <taxon>Parachela</taxon>
        <taxon>Hypsibioidea</taxon>
        <taxon>Hypsibiidae</taxon>
        <taxon>Hypsibius</taxon>
    </lineage>
</organism>
<comment type="subcellular location">
    <subcellularLocation>
        <location evidence="2">Membrane</location>
        <topology evidence="2">Single-pass type I membrane protein</topology>
    </subcellularLocation>
</comment>
<evidence type="ECO:0000256" key="16">
    <source>
        <dbReference type="SAM" id="SignalP"/>
    </source>
</evidence>
<evidence type="ECO:0000256" key="13">
    <source>
        <dbReference type="RuleBase" id="RU003431"/>
    </source>
</evidence>
<dbReference type="EC" id="4.6.1.2" evidence="3 13"/>
<evidence type="ECO:0000256" key="1">
    <source>
        <dbReference type="ARBA" id="ARBA00001436"/>
    </source>
</evidence>
<keyword evidence="20" id="KW-1185">Reference proteome</keyword>
<feature type="transmembrane region" description="Helical" evidence="15">
    <location>
        <begin position="107"/>
        <end position="124"/>
    </location>
</feature>
<evidence type="ECO:0000256" key="10">
    <source>
        <dbReference type="ARBA" id="ARBA00023239"/>
    </source>
</evidence>
<dbReference type="PROSITE" id="PS50011">
    <property type="entry name" value="PROTEIN_KINASE_DOM"/>
    <property type="match status" value="1"/>
</dbReference>
<dbReference type="SMART" id="SM00044">
    <property type="entry name" value="CYCc"/>
    <property type="match status" value="1"/>
</dbReference>
<evidence type="ECO:0000256" key="2">
    <source>
        <dbReference type="ARBA" id="ARBA00004479"/>
    </source>
</evidence>
<dbReference type="EMBL" id="MTYJ01000047">
    <property type="protein sequence ID" value="OQV18687.1"/>
    <property type="molecule type" value="Genomic_DNA"/>
</dbReference>
<dbReference type="Proteomes" id="UP000192578">
    <property type="component" value="Unassembled WGS sequence"/>
</dbReference>
<feature type="domain" description="Protein kinase" evidence="17">
    <location>
        <begin position="548"/>
        <end position="820"/>
    </location>
</feature>
<gene>
    <name evidence="19" type="ORF">BV898_07316</name>
</gene>
<protein>
    <recommendedName>
        <fullName evidence="3 13">Guanylate cyclase</fullName>
        <ecNumber evidence="3 13">4.6.1.2</ecNumber>
    </recommendedName>
</protein>
<dbReference type="PANTHER" id="PTHR11920">
    <property type="entry name" value="GUANYLYL CYCLASE"/>
    <property type="match status" value="1"/>
</dbReference>
<evidence type="ECO:0000313" key="20">
    <source>
        <dbReference type="Proteomes" id="UP000192578"/>
    </source>
</evidence>
<dbReference type="OrthoDB" id="1890790at2759"/>
<dbReference type="InterPro" id="IPR001245">
    <property type="entry name" value="Ser-Thr/Tyr_kinase_cat_dom"/>
</dbReference>
<evidence type="ECO:0000256" key="9">
    <source>
        <dbReference type="ARBA" id="ARBA00023180"/>
    </source>
</evidence>
<evidence type="ECO:0000313" key="19">
    <source>
        <dbReference type="EMBL" id="OQV18687.1"/>
    </source>
</evidence>
<dbReference type="CDD" id="cd07302">
    <property type="entry name" value="CHD"/>
    <property type="match status" value="1"/>
</dbReference>
<evidence type="ECO:0000256" key="15">
    <source>
        <dbReference type="SAM" id="Phobius"/>
    </source>
</evidence>